<name>A0A014PJP0_9HYPO</name>
<dbReference type="OrthoDB" id="10327549at2759"/>
<organism evidence="1 2">
    <name type="scientific">Metarhizium robertsii</name>
    <dbReference type="NCBI Taxonomy" id="568076"/>
    <lineage>
        <taxon>Eukaryota</taxon>
        <taxon>Fungi</taxon>
        <taxon>Dikarya</taxon>
        <taxon>Ascomycota</taxon>
        <taxon>Pezizomycotina</taxon>
        <taxon>Sordariomycetes</taxon>
        <taxon>Hypocreomycetidae</taxon>
        <taxon>Hypocreales</taxon>
        <taxon>Clavicipitaceae</taxon>
        <taxon>Metarhizium</taxon>
    </lineage>
</organism>
<dbReference type="Proteomes" id="UP000030151">
    <property type="component" value="Unassembled WGS sequence"/>
</dbReference>
<sequence>MASQPLPTLDLTDMTVRDLTEDCLSTFACCTQLGYHDHQVVMDNMLESLHLWAQSTAETAAASGSLEKALESRPDDLQNIKFHLSMISVELHSYAMNATNYEAAKEYILTIGRYIESLDMMTRAVIGQRPSLIFKAQITQRTLCIKLASLVF</sequence>
<reference evidence="1 2" key="1">
    <citation type="submission" date="2014-02" db="EMBL/GenBank/DDBJ databases">
        <title>The genome sequence of the entomopathogenic fungus Metarhizium robertsii ARSEF 2575.</title>
        <authorList>
            <person name="Giuliano Garisto Donzelli B."/>
            <person name="Roe B.A."/>
            <person name="Macmil S.L."/>
            <person name="Krasnoff S.B."/>
            <person name="Gibson D.M."/>
        </authorList>
    </citation>
    <scope>NUCLEOTIDE SEQUENCE [LARGE SCALE GENOMIC DNA]</scope>
    <source>
        <strain evidence="1 2">ARSEF 2575</strain>
    </source>
</reference>
<comment type="caution">
    <text evidence="1">The sequence shown here is derived from an EMBL/GenBank/DDBJ whole genome shotgun (WGS) entry which is preliminary data.</text>
</comment>
<gene>
    <name evidence="1" type="ORF">X797_010999</name>
</gene>
<proteinExistence type="predicted"/>
<dbReference type="HOGENOM" id="CLU_1938641_0_0_1"/>
<protein>
    <submittedName>
        <fullName evidence="1">Uncharacterized protein</fullName>
    </submittedName>
</protein>
<evidence type="ECO:0000313" key="2">
    <source>
        <dbReference type="Proteomes" id="UP000030151"/>
    </source>
</evidence>
<dbReference type="AlphaFoldDB" id="A0A014PJP0"/>
<evidence type="ECO:0000313" key="1">
    <source>
        <dbReference type="EMBL" id="EXU95939.1"/>
    </source>
</evidence>
<accession>A0A014PJP0</accession>
<dbReference type="EMBL" id="JELW01000060">
    <property type="protein sequence ID" value="EXU95939.1"/>
    <property type="molecule type" value="Genomic_DNA"/>
</dbReference>